<reference evidence="1 2" key="1">
    <citation type="submission" date="2018-03" db="EMBL/GenBank/DDBJ databases">
        <title>Massilia armeniaca sp. nov., isolated from desert soil.</title>
        <authorList>
            <person name="Huang H."/>
            <person name="Ren M."/>
        </authorList>
    </citation>
    <scope>NUCLEOTIDE SEQUENCE [LARGE SCALE GENOMIC DNA]</scope>
    <source>
        <strain evidence="1 2">ZMN-3</strain>
    </source>
</reference>
<dbReference type="RefSeq" id="WP_107142578.1">
    <property type="nucleotide sequence ID" value="NZ_CP028324.1"/>
</dbReference>
<accession>A0A2R4CC89</accession>
<dbReference type="EMBL" id="CP028324">
    <property type="protein sequence ID" value="AVR97229.1"/>
    <property type="molecule type" value="Genomic_DNA"/>
</dbReference>
<dbReference type="Proteomes" id="UP000240505">
    <property type="component" value="Chromosome"/>
</dbReference>
<protein>
    <submittedName>
        <fullName evidence="1">Uncharacterized protein</fullName>
    </submittedName>
</protein>
<gene>
    <name evidence="1" type="ORF">C9I28_17460</name>
</gene>
<dbReference type="KEGG" id="masz:C9I28_17460"/>
<organism evidence="1 2">
    <name type="scientific">Pseudoduganella armeniaca</name>
    <dbReference type="NCBI Taxonomy" id="2072590"/>
    <lineage>
        <taxon>Bacteria</taxon>
        <taxon>Pseudomonadati</taxon>
        <taxon>Pseudomonadota</taxon>
        <taxon>Betaproteobacteria</taxon>
        <taxon>Burkholderiales</taxon>
        <taxon>Oxalobacteraceae</taxon>
        <taxon>Telluria group</taxon>
        <taxon>Pseudoduganella</taxon>
    </lineage>
</organism>
<evidence type="ECO:0000313" key="1">
    <source>
        <dbReference type="EMBL" id="AVR97229.1"/>
    </source>
</evidence>
<name>A0A2R4CC89_9BURK</name>
<keyword evidence="2" id="KW-1185">Reference proteome</keyword>
<dbReference type="AlphaFoldDB" id="A0A2R4CC89"/>
<proteinExistence type="predicted"/>
<sequence>MAAASWLLPWTAYIFLMLPVAYPARIALFDAGNSVRFSLHRHHFETEARQLRDEKVTNKLWRLGIQGADEVYLLYDSKDDRALADRLLNKRRACSTRRRQVETHFQLITISC</sequence>
<evidence type="ECO:0000313" key="2">
    <source>
        <dbReference type="Proteomes" id="UP000240505"/>
    </source>
</evidence>